<dbReference type="AlphaFoldDB" id="A0A6N7EPY9"/>
<feature type="compositionally biased region" description="Polar residues" evidence="1">
    <location>
        <begin position="1"/>
        <end position="10"/>
    </location>
</feature>
<feature type="transmembrane region" description="Helical" evidence="2">
    <location>
        <begin position="165"/>
        <end position="189"/>
    </location>
</feature>
<feature type="compositionally biased region" description="Low complexity" evidence="1">
    <location>
        <begin position="37"/>
        <end position="63"/>
    </location>
</feature>
<keyword evidence="4" id="KW-1185">Reference proteome</keyword>
<protein>
    <recommendedName>
        <fullName evidence="5">DUF4190 domain-containing protein</fullName>
    </recommendedName>
</protein>
<gene>
    <name evidence="3" type="ORF">GB881_18275</name>
</gene>
<evidence type="ECO:0000256" key="2">
    <source>
        <dbReference type="SAM" id="Phobius"/>
    </source>
</evidence>
<keyword evidence="2" id="KW-1133">Transmembrane helix</keyword>
<reference evidence="3 4" key="1">
    <citation type="submission" date="2019-10" db="EMBL/GenBank/DDBJ databases">
        <title>Georgenia wutianyii sp. nov. and Georgenia yuyongxinii sp. nov. isolated from plateau pika (Ochotona curzoniae) in the Qinghai-Tibet plateau of China.</title>
        <authorList>
            <person name="Tian Z."/>
        </authorList>
    </citation>
    <scope>NUCLEOTIDE SEQUENCE [LARGE SCALE GENOMIC DNA]</scope>
    <source>
        <strain evidence="3 4">JCM 19765</strain>
    </source>
</reference>
<keyword evidence="2" id="KW-0472">Membrane</keyword>
<feature type="compositionally biased region" description="Low complexity" evidence="1">
    <location>
        <begin position="11"/>
        <end position="30"/>
    </location>
</feature>
<comment type="caution">
    <text evidence="3">The sequence shown here is derived from an EMBL/GenBank/DDBJ whole genome shotgun (WGS) entry which is preliminary data.</text>
</comment>
<dbReference type="EMBL" id="WHPC01000131">
    <property type="protein sequence ID" value="MPV38957.1"/>
    <property type="molecule type" value="Genomic_DNA"/>
</dbReference>
<evidence type="ECO:0000313" key="3">
    <source>
        <dbReference type="EMBL" id="MPV38957.1"/>
    </source>
</evidence>
<dbReference type="RefSeq" id="WP_152195214.1">
    <property type="nucleotide sequence ID" value="NZ_VUKD01000003.1"/>
</dbReference>
<evidence type="ECO:0000256" key="1">
    <source>
        <dbReference type="SAM" id="MobiDB-lite"/>
    </source>
</evidence>
<keyword evidence="2" id="KW-0812">Transmembrane</keyword>
<feature type="transmembrane region" description="Helical" evidence="2">
    <location>
        <begin position="118"/>
        <end position="144"/>
    </location>
</feature>
<dbReference type="Proteomes" id="UP000437709">
    <property type="component" value="Unassembled WGS sequence"/>
</dbReference>
<evidence type="ECO:0008006" key="5">
    <source>
        <dbReference type="Google" id="ProtNLM"/>
    </source>
</evidence>
<organism evidence="3 4">
    <name type="scientific">Georgenia subflava</name>
    <dbReference type="NCBI Taxonomy" id="1622177"/>
    <lineage>
        <taxon>Bacteria</taxon>
        <taxon>Bacillati</taxon>
        <taxon>Actinomycetota</taxon>
        <taxon>Actinomycetes</taxon>
        <taxon>Micrococcales</taxon>
        <taxon>Bogoriellaceae</taxon>
        <taxon>Georgenia</taxon>
    </lineage>
</organism>
<accession>A0A6N7EPY9</accession>
<proteinExistence type="predicted"/>
<name>A0A6N7EPY9_9MICO</name>
<sequence length="194" mass="19965">MSSDGSQPRYGQNPEPGQQPPFGQDPQHGQPVPPAPQYGQRAQYGQQAPQYGQQVPPAPQYGQHAPQYGQETGQYGQVPRYGAHPGQDAYGQQGYGYAAQGVFGAPTTEKDGQATTSLVLGIIGAIAFWIPLVAIGLGIAATVLGSKAKKAAAEGRATKVGQAKAGFVLGIIAIVLGALAWIGNAALLASEMGL</sequence>
<evidence type="ECO:0000313" key="4">
    <source>
        <dbReference type="Proteomes" id="UP000437709"/>
    </source>
</evidence>
<feature type="region of interest" description="Disordered" evidence="1">
    <location>
        <begin position="1"/>
        <end position="84"/>
    </location>
</feature>